<proteinExistence type="predicted"/>
<name>A0AAE3U2N5_9HYPH</name>
<accession>A0AAE3U2N5</accession>
<dbReference type="AlphaFoldDB" id="A0AAE3U2N5"/>
<dbReference type="EMBL" id="JALDYZ010000013">
    <property type="protein sequence ID" value="MDI7924309.1"/>
    <property type="molecule type" value="Genomic_DNA"/>
</dbReference>
<evidence type="ECO:0000313" key="1">
    <source>
        <dbReference type="EMBL" id="MDI7924309.1"/>
    </source>
</evidence>
<comment type="caution">
    <text evidence="1">The sequence shown here is derived from an EMBL/GenBank/DDBJ whole genome shotgun (WGS) entry which is preliminary data.</text>
</comment>
<keyword evidence="2" id="KW-1185">Reference proteome</keyword>
<evidence type="ECO:0000313" key="2">
    <source>
        <dbReference type="Proteomes" id="UP001161580"/>
    </source>
</evidence>
<dbReference type="Proteomes" id="UP001161580">
    <property type="component" value="Unassembled WGS sequence"/>
</dbReference>
<gene>
    <name evidence="1" type="ORF">MRS75_19785</name>
</gene>
<organism evidence="1 2">
    <name type="scientific">Ferirhizobium litorale</name>
    <dbReference type="NCBI Taxonomy" id="2927786"/>
    <lineage>
        <taxon>Bacteria</taxon>
        <taxon>Pseudomonadati</taxon>
        <taxon>Pseudomonadota</taxon>
        <taxon>Alphaproteobacteria</taxon>
        <taxon>Hyphomicrobiales</taxon>
        <taxon>Rhizobiaceae</taxon>
        <taxon>Ferirhizobium</taxon>
    </lineage>
</organism>
<dbReference type="RefSeq" id="WP_311788195.1">
    <property type="nucleotide sequence ID" value="NZ_JALDYY010000014.1"/>
</dbReference>
<sequence length="47" mass="5123">MTLLPTVAFAALIIATFLIAVPAAPVRLRIKAGRAGSQQHRSQHRSW</sequence>
<reference evidence="1" key="1">
    <citation type="submission" date="2022-03" db="EMBL/GenBank/DDBJ databases">
        <title>Fererhizobium litorale gen. nov., sp. nov., isolated from sandy sediments of the Sea of Japan seashore.</title>
        <authorList>
            <person name="Romanenko L."/>
            <person name="Kurilenko V."/>
            <person name="Otstavnykh N."/>
            <person name="Svetashev V."/>
            <person name="Tekutyeva L."/>
            <person name="Isaeva M."/>
            <person name="Mikhailov V."/>
        </authorList>
    </citation>
    <scope>NUCLEOTIDE SEQUENCE</scope>
    <source>
        <strain evidence="1">KMM 9576</strain>
    </source>
</reference>
<protein>
    <submittedName>
        <fullName evidence="1">Uncharacterized protein</fullName>
    </submittedName>
</protein>